<evidence type="ECO:0000313" key="1">
    <source>
        <dbReference type="EMBL" id="KAA6370335.1"/>
    </source>
</evidence>
<accession>A0A5J4UKP3</accession>
<comment type="caution">
    <text evidence="1">The sequence shown here is derived from an EMBL/GenBank/DDBJ whole genome shotgun (WGS) entry which is preliminary data.</text>
</comment>
<gene>
    <name evidence="1" type="ORF">EZS28_034137</name>
</gene>
<evidence type="ECO:0000313" key="2">
    <source>
        <dbReference type="Proteomes" id="UP000324800"/>
    </source>
</evidence>
<dbReference type="Proteomes" id="UP000324800">
    <property type="component" value="Unassembled WGS sequence"/>
</dbReference>
<organism evidence="1 2">
    <name type="scientific">Streblomastix strix</name>
    <dbReference type="NCBI Taxonomy" id="222440"/>
    <lineage>
        <taxon>Eukaryota</taxon>
        <taxon>Metamonada</taxon>
        <taxon>Preaxostyla</taxon>
        <taxon>Oxymonadida</taxon>
        <taxon>Streblomastigidae</taxon>
        <taxon>Streblomastix</taxon>
    </lineage>
</organism>
<feature type="non-terminal residue" evidence="1">
    <location>
        <position position="111"/>
    </location>
</feature>
<protein>
    <submittedName>
        <fullName evidence="1">Uncharacterized protein</fullName>
    </submittedName>
</protein>
<dbReference type="AlphaFoldDB" id="A0A5J4UKP3"/>
<sequence>MLDEYYYRVDDEEDVYLGGYGIEDDQCYYYDDYDQLSGYYYDYCYQSGICGIGARGIQFILSSSFGGILQIEANSTEGLLFTPEFKNEAVGAHEWLTRDALGFTENPNSGL</sequence>
<proteinExistence type="predicted"/>
<dbReference type="EMBL" id="SNRW01015487">
    <property type="protein sequence ID" value="KAA6370335.1"/>
    <property type="molecule type" value="Genomic_DNA"/>
</dbReference>
<name>A0A5J4UKP3_9EUKA</name>
<reference evidence="1 2" key="1">
    <citation type="submission" date="2019-03" db="EMBL/GenBank/DDBJ databases">
        <title>Single cell metagenomics reveals metabolic interactions within the superorganism composed of flagellate Streblomastix strix and complex community of Bacteroidetes bacteria on its surface.</title>
        <authorList>
            <person name="Treitli S.C."/>
            <person name="Kolisko M."/>
            <person name="Husnik F."/>
            <person name="Keeling P."/>
            <person name="Hampl V."/>
        </authorList>
    </citation>
    <scope>NUCLEOTIDE SEQUENCE [LARGE SCALE GENOMIC DNA]</scope>
    <source>
        <strain evidence="1">ST1C</strain>
    </source>
</reference>